<sequence>MRGAQFTLVRTGFDKPARSGFNRCDTQPGKVNHEAAVLSSFSDAAAGGVLR</sequence>
<proteinExistence type="predicted"/>
<organism evidence="1 2">
    <name type="scientific">Cronobacter sakazakii (strain ATCC BAA-894)</name>
    <name type="common">Enterobacter sakazakii</name>
    <dbReference type="NCBI Taxonomy" id="290339"/>
    <lineage>
        <taxon>Bacteria</taxon>
        <taxon>Pseudomonadati</taxon>
        <taxon>Pseudomonadota</taxon>
        <taxon>Gammaproteobacteria</taxon>
        <taxon>Enterobacterales</taxon>
        <taxon>Enterobacteriaceae</taxon>
        <taxon>Cronobacter</taxon>
    </lineage>
</organism>
<dbReference type="AlphaFoldDB" id="A7MNF0"/>
<reference evidence="1 2" key="1">
    <citation type="journal article" date="2010" name="PLoS ONE">
        <title>Genome sequence of Cronobacter sakazakii BAA-894 and comparative genomic hybridization analysis with other Cronobacter species.</title>
        <authorList>
            <person name="Kucerova E."/>
            <person name="Clifton S.W."/>
            <person name="Xia X.Q."/>
            <person name="Long F."/>
            <person name="Porwollik S."/>
            <person name="Fulton L."/>
            <person name="Fronick C."/>
            <person name="Minx P."/>
            <person name="Kyung K."/>
            <person name="Warren W."/>
            <person name="Fulton R."/>
            <person name="Feng D."/>
            <person name="Wollam A."/>
            <person name="Shah N."/>
            <person name="Bhonagiri V."/>
            <person name="Nash W.E."/>
            <person name="Hallsworth-Pepin K."/>
            <person name="Wilson R.K."/>
            <person name="McClelland M."/>
            <person name="Forsythe S.J."/>
        </authorList>
    </citation>
    <scope>NUCLEOTIDE SEQUENCE [LARGE SCALE GENOMIC DNA]</scope>
    <source>
        <strain evidence="1 2">ATCC BAA-894</strain>
    </source>
</reference>
<dbReference type="KEGG" id="esa:ESA_03883"/>
<evidence type="ECO:0000313" key="2">
    <source>
        <dbReference type="Proteomes" id="UP000000260"/>
    </source>
</evidence>
<keyword evidence="2" id="KW-1185">Reference proteome</keyword>
<dbReference type="EMBL" id="CP000783">
    <property type="protein sequence ID" value="ABU79069.1"/>
    <property type="molecule type" value="Genomic_DNA"/>
</dbReference>
<dbReference type="Proteomes" id="UP000000260">
    <property type="component" value="Chromosome"/>
</dbReference>
<dbReference type="HOGENOM" id="CLU_3097911_0_0_6"/>
<protein>
    <submittedName>
        <fullName evidence="1">Uncharacterized protein</fullName>
    </submittedName>
</protein>
<name>A7MNF0_CROS8</name>
<gene>
    <name evidence="1" type="ordered locus">ESA_03883</name>
</gene>
<evidence type="ECO:0000313" key="1">
    <source>
        <dbReference type="EMBL" id="ABU79069.1"/>
    </source>
</evidence>
<accession>A7MNF0</accession>